<proteinExistence type="predicted"/>
<comment type="caution">
    <text evidence="2">The sequence shown here is derived from an EMBL/GenBank/DDBJ whole genome shotgun (WGS) entry which is preliminary data.</text>
</comment>
<protein>
    <submittedName>
        <fullName evidence="2">Uncharacterized protein</fullName>
    </submittedName>
</protein>
<sequence length="125" mass="12746">GSAPPLLLPAVFAAVILLVTGVLTAVRTPVPRGAAWWPAVRLASVTGPLIAAMTAAARASAHLDLAVFGLTFPALGARASGDILVALVFGAVAGLAGGLLPAWIGRVLARRGRVWTVWNGRRAPR</sequence>
<feature type="transmembrane region" description="Helical" evidence="1">
    <location>
        <begin position="83"/>
        <end position="104"/>
    </location>
</feature>
<feature type="non-terminal residue" evidence="2">
    <location>
        <position position="1"/>
    </location>
</feature>
<name>A0ABV5YZ31_9ACTN</name>
<dbReference type="EMBL" id="JBHLZP010001022">
    <property type="protein sequence ID" value="MFB9840315.1"/>
    <property type="molecule type" value="Genomic_DNA"/>
</dbReference>
<feature type="transmembrane region" description="Helical" evidence="1">
    <location>
        <begin position="38"/>
        <end position="63"/>
    </location>
</feature>
<keyword evidence="1" id="KW-1133">Transmembrane helix</keyword>
<dbReference type="RefSeq" id="WP_378213542.1">
    <property type="nucleotide sequence ID" value="NZ_JBHLZP010001022.1"/>
</dbReference>
<evidence type="ECO:0000313" key="2">
    <source>
        <dbReference type="EMBL" id="MFB9840315.1"/>
    </source>
</evidence>
<gene>
    <name evidence="2" type="ORF">ACFFNX_50030</name>
</gene>
<reference evidence="2 3" key="1">
    <citation type="submission" date="2024-09" db="EMBL/GenBank/DDBJ databases">
        <authorList>
            <person name="Sun Q."/>
            <person name="Mori K."/>
        </authorList>
    </citation>
    <scope>NUCLEOTIDE SEQUENCE [LARGE SCALE GENOMIC DNA]</scope>
    <source>
        <strain evidence="2 3">TBRC 0563</strain>
    </source>
</reference>
<evidence type="ECO:0000256" key="1">
    <source>
        <dbReference type="SAM" id="Phobius"/>
    </source>
</evidence>
<keyword evidence="1" id="KW-0812">Transmembrane</keyword>
<feature type="transmembrane region" description="Helical" evidence="1">
    <location>
        <begin position="6"/>
        <end position="26"/>
    </location>
</feature>
<keyword evidence="1" id="KW-0472">Membrane</keyword>
<organism evidence="2 3">
    <name type="scientific">Actinoallomurus acaciae</name>
    <dbReference type="NCBI Taxonomy" id="502577"/>
    <lineage>
        <taxon>Bacteria</taxon>
        <taxon>Bacillati</taxon>
        <taxon>Actinomycetota</taxon>
        <taxon>Actinomycetes</taxon>
        <taxon>Streptosporangiales</taxon>
        <taxon>Thermomonosporaceae</taxon>
        <taxon>Actinoallomurus</taxon>
    </lineage>
</organism>
<keyword evidence="3" id="KW-1185">Reference proteome</keyword>
<dbReference type="Proteomes" id="UP001589627">
    <property type="component" value="Unassembled WGS sequence"/>
</dbReference>
<accession>A0ABV5YZ31</accession>
<evidence type="ECO:0000313" key="3">
    <source>
        <dbReference type="Proteomes" id="UP001589627"/>
    </source>
</evidence>